<name>A0ABU6RYA4_9FABA</name>
<reference evidence="2 3" key="1">
    <citation type="journal article" date="2023" name="Plants (Basel)">
        <title>Bridging the Gap: Combining Genomics and Transcriptomics Approaches to Understand Stylosanthes scabra, an Orphan Legume from the Brazilian Caatinga.</title>
        <authorList>
            <person name="Ferreira-Neto J.R.C."/>
            <person name="da Silva M.D."/>
            <person name="Binneck E."/>
            <person name="de Melo N.F."/>
            <person name="da Silva R.H."/>
            <person name="de Melo A.L.T.M."/>
            <person name="Pandolfi V."/>
            <person name="Bustamante F.O."/>
            <person name="Brasileiro-Vidal A.C."/>
            <person name="Benko-Iseppon A.M."/>
        </authorList>
    </citation>
    <scope>NUCLEOTIDE SEQUENCE [LARGE SCALE GENOMIC DNA]</scope>
    <source>
        <tissue evidence="2">Leaves</tissue>
    </source>
</reference>
<feature type="compositionally biased region" description="Gly residues" evidence="1">
    <location>
        <begin position="81"/>
        <end position="90"/>
    </location>
</feature>
<comment type="caution">
    <text evidence="2">The sequence shown here is derived from an EMBL/GenBank/DDBJ whole genome shotgun (WGS) entry which is preliminary data.</text>
</comment>
<feature type="non-terminal residue" evidence="2">
    <location>
        <position position="113"/>
    </location>
</feature>
<dbReference type="EMBL" id="JASCZI010033209">
    <property type="protein sequence ID" value="MED6128821.1"/>
    <property type="molecule type" value="Genomic_DNA"/>
</dbReference>
<evidence type="ECO:0000256" key="1">
    <source>
        <dbReference type="SAM" id="MobiDB-lite"/>
    </source>
</evidence>
<feature type="compositionally biased region" description="Basic and acidic residues" evidence="1">
    <location>
        <begin position="94"/>
        <end position="113"/>
    </location>
</feature>
<organism evidence="2 3">
    <name type="scientific">Stylosanthes scabra</name>
    <dbReference type="NCBI Taxonomy" id="79078"/>
    <lineage>
        <taxon>Eukaryota</taxon>
        <taxon>Viridiplantae</taxon>
        <taxon>Streptophyta</taxon>
        <taxon>Embryophyta</taxon>
        <taxon>Tracheophyta</taxon>
        <taxon>Spermatophyta</taxon>
        <taxon>Magnoliopsida</taxon>
        <taxon>eudicotyledons</taxon>
        <taxon>Gunneridae</taxon>
        <taxon>Pentapetalae</taxon>
        <taxon>rosids</taxon>
        <taxon>fabids</taxon>
        <taxon>Fabales</taxon>
        <taxon>Fabaceae</taxon>
        <taxon>Papilionoideae</taxon>
        <taxon>50 kb inversion clade</taxon>
        <taxon>dalbergioids sensu lato</taxon>
        <taxon>Dalbergieae</taxon>
        <taxon>Pterocarpus clade</taxon>
        <taxon>Stylosanthes</taxon>
    </lineage>
</organism>
<sequence length="113" mass="12077">MKRLSYPRKKGRCWGTGRGHGSGTVTPTKESQRTSIEGATTSKMIEDQLPLLCESEKEEVCTDGGDGKQVDRLLDEVVEEGIGGTNGGSGRITEIGDHLPEIGCRRSFDGAAP</sequence>
<dbReference type="Proteomes" id="UP001341840">
    <property type="component" value="Unassembled WGS sequence"/>
</dbReference>
<gene>
    <name evidence="2" type="ORF">PIB30_101634</name>
</gene>
<feature type="compositionally biased region" description="Basic residues" evidence="1">
    <location>
        <begin position="1"/>
        <end position="12"/>
    </location>
</feature>
<proteinExistence type="predicted"/>
<evidence type="ECO:0000313" key="2">
    <source>
        <dbReference type="EMBL" id="MED6128821.1"/>
    </source>
</evidence>
<evidence type="ECO:0000313" key="3">
    <source>
        <dbReference type="Proteomes" id="UP001341840"/>
    </source>
</evidence>
<accession>A0ABU6RYA4</accession>
<feature type="region of interest" description="Disordered" evidence="1">
    <location>
        <begin position="1"/>
        <end position="43"/>
    </location>
</feature>
<feature type="compositionally biased region" description="Polar residues" evidence="1">
    <location>
        <begin position="23"/>
        <end position="43"/>
    </location>
</feature>
<keyword evidence="3" id="KW-1185">Reference proteome</keyword>
<protein>
    <submittedName>
        <fullName evidence="2">Uncharacterized protein</fullName>
    </submittedName>
</protein>
<feature type="region of interest" description="Disordered" evidence="1">
    <location>
        <begin position="80"/>
        <end position="113"/>
    </location>
</feature>